<name>A0ABW1S6H0_9PROT</name>
<dbReference type="PANTHER" id="PTHR47683:SF2">
    <property type="entry name" value="RNA-BINDING S4 DOMAIN-CONTAINING PROTEIN"/>
    <property type="match status" value="1"/>
</dbReference>
<dbReference type="PROSITE" id="PS01149">
    <property type="entry name" value="PSI_RSU"/>
    <property type="match status" value="1"/>
</dbReference>
<comment type="caution">
    <text evidence="9">The sequence shown here is derived from an EMBL/GenBank/DDBJ whole genome shotgun (WGS) entry which is preliminary data.</text>
</comment>
<dbReference type="RefSeq" id="WP_377375628.1">
    <property type="nucleotide sequence ID" value="NZ_JBHSSW010000004.1"/>
</dbReference>
<reference evidence="10" key="1">
    <citation type="journal article" date="2019" name="Int. J. Syst. Evol. Microbiol.">
        <title>The Global Catalogue of Microorganisms (GCM) 10K type strain sequencing project: providing services to taxonomists for standard genome sequencing and annotation.</title>
        <authorList>
            <consortium name="The Broad Institute Genomics Platform"/>
            <consortium name="The Broad Institute Genome Sequencing Center for Infectious Disease"/>
            <person name="Wu L."/>
            <person name="Ma J."/>
        </authorList>
    </citation>
    <scope>NUCLEOTIDE SEQUENCE [LARGE SCALE GENOMIC DNA]</scope>
    <source>
        <strain evidence="10">CGMCC-1.15741</strain>
    </source>
</reference>
<dbReference type="SUPFAM" id="SSF55120">
    <property type="entry name" value="Pseudouridine synthase"/>
    <property type="match status" value="1"/>
</dbReference>
<dbReference type="Gene3D" id="3.10.290.10">
    <property type="entry name" value="RNA-binding S4 domain"/>
    <property type="match status" value="1"/>
</dbReference>
<protein>
    <recommendedName>
        <fullName evidence="7">Pseudouridine synthase</fullName>
        <ecNumber evidence="7">5.4.99.-</ecNumber>
    </recommendedName>
</protein>
<evidence type="ECO:0000313" key="9">
    <source>
        <dbReference type="EMBL" id="MFC6197154.1"/>
    </source>
</evidence>
<keyword evidence="3 7" id="KW-0413">Isomerase</keyword>
<evidence type="ECO:0000256" key="3">
    <source>
        <dbReference type="ARBA" id="ARBA00023235"/>
    </source>
</evidence>
<dbReference type="InterPro" id="IPR020103">
    <property type="entry name" value="PsdUridine_synth_cat_dom_sf"/>
</dbReference>
<keyword evidence="6" id="KW-0694">RNA-binding</keyword>
<accession>A0ABW1S6H0</accession>
<dbReference type="EC" id="5.4.99.-" evidence="7"/>
<dbReference type="Gene3D" id="3.30.70.580">
    <property type="entry name" value="Pseudouridine synthase I, catalytic domain, N-terminal subdomain"/>
    <property type="match status" value="1"/>
</dbReference>
<dbReference type="InterPro" id="IPR018496">
    <property type="entry name" value="PsdUridine_synth_RsuA/RluB_CS"/>
</dbReference>
<dbReference type="InterPro" id="IPR050343">
    <property type="entry name" value="RsuA_PseudoU_synthase"/>
</dbReference>
<evidence type="ECO:0000256" key="1">
    <source>
        <dbReference type="ARBA" id="ARBA00000073"/>
    </source>
</evidence>
<dbReference type="Gene3D" id="3.30.70.1560">
    <property type="entry name" value="Alpha-L RNA-binding motif"/>
    <property type="match status" value="1"/>
</dbReference>
<evidence type="ECO:0000256" key="4">
    <source>
        <dbReference type="ARBA" id="ARBA00036390"/>
    </source>
</evidence>
<dbReference type="InterPro" id="IPR006145">
    <property type="entry name" value="PsdUridine_synth_RsuA/RluA"/>
</dbReference>
<dbReference type="InterPro" id="IPR002942">
    <property type="entry name" value="S4_RNA-bd"/>
</dbReference>
<dbReference type="SMART" id="SM00363">
    <property type="entry name" value="S4"/>
    <property type="match status" value="1"/>
</dbReference>
<dbReference type="NCBIfam" id="TIGR00093">
    <property type="entry name" value="pseudouridine synthase"/>
    <property type="match status" value="1"/>
</dbReference>
<evidence type="ECO:0000256" key="6">
    <source>
        <dbReference type="PROSITE-ProRule" id="PRU00182"/>
    </source>
</evidence>
<feature type="domain" description="RNA-binding S4" evidence="8">
    <location>
        <begin position="14"/>
        <end position="71"/>
    </location>
</feature>
<keyword evidence="10" id="KW-1185">Reference proteome</keyword>
<dbReference type="SUPFAM" id="SSF55174">
    <property type="entry name" value="Alpha-L RNA-binding motif"/>
    <property type="match status" value="1"/>
</dbReference>
<dbReference type="EMBL" id="JBHSSW010000004">
    <property type="protein sequence ID" value="MFC6197154.1"/>
    <property type="molecule type" value="Genomic_DNA"/>
</dbReference>
<evidence type="ECO:0000313" key="10">
    <source>
        <dbReference type="Proteomes" id="UP001596303"/>
    </source>
</evidence>
<dbReference type="InterPro" id="IPR020094">
    <property type="entry name" value="TruA/RsuA/RluB/E/F_N"/>
</dbReference>
<evidence type="ECO:0000256" key="2">
    <source>
        <dbReference type="ARBA" id="ARBA00008348"/>
    </source>
</evidence>
<sequence>MTSFEKTYSGDEPVRVNKWLAQSGVCSRREAEALILSGTVFIDDEKVEDAGRKILPGQTLKLSEAGTGELASKRTIMLNKPVGFVSGTPEEEQIPAVRLLTRDNMVGKAAPVKGSDSLAPVGRLDMDSRGLLIMSDDGRVAKGVIGPEADLEKEYIVRIRGKITGTKMKLLRHGLELDGRELKPARVTGVADQTLRFVLREGRNRQIRRMCDLVELRVIDLVRVRIGALKLGGLPEGRWKELKPHEIEALLRNPSLDELKGKKNS</sequence>
<dbReference type="Pfam" id="PF00849">
    <property type="entry name" value="PseudoU_synth_2"/>
    <property type="match status" value="1"/>
</dbReference>
<organism evidence="9 10">
    <name type="scientific">Ponticaulis profundi</name>
    <dbReference type="NCBI Taxonomy" id="2665222"/>
    <lineage>
        <taxon>Bacteria</taxon>
        <taxon>Pseudomonadati</taxon>
        <taxon>Pseudomonadota</taxon>
        <taxon>Alphaproteobacteria</taxon>
        <taxon>Hyphomonadales</taxon>
        <taxon>Hyphomonadaceae</taxon>
        <taxon>Ponticaulis</taxon>
    </lineage>
</organism>
<dbReference type="PROSITE" id="PS50889">
    <property type="entry name" value="S4"/>
    <property type="match status" value="1"/>
</dbReference>
<dbReference type="InterPro" id="IPR042092">
    <property type="entry name" value="PsdUridine_s_RsuA/RluB/E/F_cat"/>
</dbReference>
<comment type="catalytic activity">
    <reaction evidence="5">
        <text>uridine(2604) in 23S rRNA = pseudouridine(2604) in 23S rRNA</text>
        <dbReference type="Rhea" id="RHEA:38875"/>
        <dbReference type="Rhea" id="RHEA-COMP:10093"/>
        <dbReference type="Rhea" id="RHEA-COMP:10094"/>
        <dbReference type="ChEBI" id="CHEBI:65314"/>
        <dbReference type="ChEBI" id="CHEBI:65315"/>
        <dbReference type="EC" id="5.4.99.21"/>
    </reaction>
</comment>
<evidence type="ECO:0000256" key="7">
    <source>
        <dbReference type="RuleBase" id="RU003887"/>
    </source>
</evidence>
<comment type="catalytic activity">
    <reaction evidence="4">
        <text>uridine(35) in tRNA(Tyr) = pseudouridine(35) in tRNA(Tyr)</text>
        <dbReference type="Rhea" id="RHEA:60556"/>
        <dbReference type="Rhea" id="RHEA-COMP:15607"/>
        <dbReference type="Rhea" id="RHEA-COMP:15608"/>
        <dbReference type="ChEBI" id="CHEBI:65314"/>
        <dbReference type="ChEBI" id="CHEBI:65315"/>
    </reaction>
</comment>
<proteinExistence type="inferred from homology"/>
<comment type="catalytic activity">
    <reaction evidence="1">
        <text>a uridine in RNA = a pseudouridine in RNA</text>
        <dbReference type="Rhea" id="RHEA:48348"/>
        <dbReference type="Rhea" id="RHEA-COMP:12068"/>
        <dbReference type="Rhea" id="RHEA-COMP:12069"/>
        <dbReference type="ChEBI" id="CHEBI:65314"/>
        <dbReference type="ChEBI" id="CHEBI:65315"/>
    </reaction>
</comment>
<dbReference type="InterPro" id="IPR036986">
    <property type="entry name" value="S4_RNA-bd_sf"/>
</dbReference>
<dbReference type="PANTHER" id="PTHR47683">
    <property type="entry name" value="PSEUDOURIDINE SYNTHASE FAMILY PROTEIN-RELATED"/>
    <property type="match status" value="1"/>
</dbReference>
<evidence type="ECO:0000259" key="8">
    <source>
        <dbReference type="SMART" id="SM00363"/>
    </source>
</evidence>
<comment type="similarity">
    <text evidence="2 7">Belongs to the pseudouridine synthase RsuA family.</text>
</comment>
<gene>
    <name evidence="9" type="ORF">ACFQDM_03650</name>
</gene>
<dbReference type="InterPro" id="IPR000748">
    <property type="entry name" value="PsdUridine_synth_RsuA/RluB/E/F"/>
</dbReference>
<dbReference type="GO" id="GO:0016853">
    <property type="term" value="F:isomerase activity"/>
    <property type="evidence" value="ECO:0007669"/>
    <property type="project" value="UniProtKB-KW"/>
</dbReference>
<dbReference type="Pfam" id="PF01479">
    <property type="entry name" value="S4"/>
    <property type="match status" value="1"/>
</dbReference>
<dbReference type="CDD" id="cd00165">
    <property type="entry name" value="S4"/>
    <property type="match status" value="1"/>
</dbReference>
<dbReference type="Proteomes" id="UP001596303">
    <property type="component" value="Unassembled WGS sequence"/>
</dbReference>
<evidence type="ECO:0000256" key="5">
    <source>
        <dbReference type="ARBA" id="ARBA00036535"/>
    </source>
</evidence>